<sequence>MRCFAQIPCLRKATAAAAAALLTLTPTPFGVGEATAQAQFFTIGDTLARSDSTVNNAGTYLMINSPQGASYVCSGTLITEVHVLTAKHCVHDTNTDEQILESATATIGLNRTAPTDTGTVSTDGVDIHPTADLAVLTLDRPVDNTTPAPVLAEEIDDNGYAVASGFGTGDGNMPLEHMGEASIRLRGKQEFRLDGMADTTQVGYFGTPTGNDRITQGDSGGPLHDYDQVIGVNAGVERDFPFTMTFVPTQDYAEWIESVAPGSVEGLPEAAPAPAPALSGPSIPDSIPALVASVQTRVSDLLGID</sequence>
<feature type="domain" description="Peptidase S1" evidence="2">
    <location>
        <begin position="42"/>
        <end position="261"/>
    </location>
</feature>
<name>S5TFL0_9CORY</name>
<feature type="chain" id="PRO_5038893331" description="Peptidase S1 domain-containing protein" evidence="1">
    <location>
        <begin position="31"/>
        <end position="305"/>
    </location>
</feature>
<dbReference type="InterPro" id="IPR001254">
    <property type="entry name" value="Trypsin_dom"/>
</dbReference>
<evidence type="ECO:0000259" key="2">
    <source>
        <dbReference type="PROSITE" id="PS50240"/>
    </source>
</evidence>
<proteinExistence type="predicted"/>
<dbReference type="PANTHER" id="PTHR24260:SF136">
    <property type="entry name" value="GH08193P-RELATED"/>
    <property type="match status" value="1"/>
</dbReference>
<evidence type="ECO:0000313" key="4">
    <source>
        <dbReference type="Proteomes" id="UP000015388"/>
    </source>
</evidence>
<dbReference type="eggNOG" id="COG5640">
    <property type="taxonomic scope" value="Bacteria"/>
</dbReference>
<dbReference type="InterPro" id="IPR051333">
    <property type="entry name" value="CLIP_Serine_Protease"/>
</dbReference>
<keyword evidence="4" id="KW-1185">Reference proteome</keyword>
<dbReference type="RefSeq" id="WP_020933651.1">
    <property type="nucleotide sequence ID" value="NC_021915.1"/>
</dbReference>
<dbReference type="PRINTS" id="PR00722">
    <property type="entry name" value="CHYMOTRYPSIN"/>
</dbReference>
<dbReference type="EMBL" id="CP003924">
    <property type="protein sequence ID" value="AGS33716.1"/>
    <property type="molecule type" value="Genomic_DNA"/>
</dbReference>
<dbReference type="KEGG" id="cmd:B841_01165"/>
<protein>
    <recommendedName>
        <fullName evidence="2">Peptidase S1 domain-containing protein</fullName>
    </recommendedName>
</protein>
<accession>S5TFL0</accession>
<dbReference type="PATRIC" id="fig|1224163.3.peg.233"/>
<dbReference type="InterPro" id="IPR009003">
    <property type="entry name" value="Peptidase_S1_PA"/>
</dbReference>
<dbReference type="Proteomes" id="UP000015388">
    <property type="component" value="Chromosome"/>
</dbReference>
<evidence type="ECO:0000313" key="3">
    <source>
        <dbReference type="EMBL" id="AGS33716.1"/>
    </source>
</evidence>
<dbReference type="PROSITE" id="PS50240">
    <property type="entry name" value="TRYPSIN_DOM"/>
    <property type="match status" value="1"/>
</dbReference>
<feature type="signal peptide" evidence="1">
    <location>
        <begin position="1"/>
        <end position="30"/>
    </location>
</feature>
<dbReference type="PANTHER" id="PTHR24260">
    <property type="match status" value="1"/>
</dbReference>
<dbReference type="SUPFAM" id="SSF50494">
    <property type="entry name" value="Trypsin-like serine proteases"/>
    <property type="match status" value="1"/>
</dbReference>
<dbReference type="GO" id="GO:0004252">
    <property type="term" value="F:serine-type endopeptidase activity"/>
    <property type="evidence" value="ECO:0007669"/>
    <property type="project" value="InterPro"/>
</dbReference>
<dbReference type="OrthoDB" id="9815928at2"/>
<dbReference type="Gene3D" id="2.40.10.10">
    <property type="entry name" value="Trypsin-like serine proteases"/>
    <property type="match status" value="1"/>
</dbReference>
<organism evidence="3 4">
    <name type="scientific">Corynebacterium maris DSM 45190</name>
    <dbReference type="NCBI Taxonomy" id="1224163"/>
    <lineage>
        <taxon>Bacteria</taxon>
        <taxon>Bacillati</taxon>
        <taxon>Actinomycetota</taxon>
        <taxon>Actinomycetes</taxon>
        <taxon>Mycobacteriales</taxon>
        <taxon>Corynebacteriaceae</taxon>
        <taxon>Corynebacterium</taxon>
    </lineage>
</organism>
<dbReference type="InterPro" id="IPR043504">
    <property type="entry name" value="Peptidase_S1_PA_chymotrypsin"/>
</dbReference>
<dbReference type="STRING" id="1224163.B841_01165"/>
<dbReference type="GO" id="GO:0006508">
    <property type="term" value="P:proteolysis"/>
    <property type="evidence" value="ECO:0007669"/>
    <property type="project" value="InterPro"/>
</dbReference>
<evidence type="ECO:0000256" key="1">
    <source>
        <dbReference type="SAM" id="SignalP"/>
    </source>
</evidence>
<dbReference type="SMART" id="SM00020">
    <property type="entry name" value="Tryp_SPc"/>
    <property type="match status" value="1"/>
</dbReference>
<dbReference type="HOGENOM" id="CLU_911254_0_0_11"/>
<dbReference type="AlphaFoldDB" id="S5TFL0"/>
<dbReference type="InterPro" id="IPR001314">
    <property type="entry name" value="Peptidase_S1A"/>
</dbReference>
<reference evidence="3 4" key="1">
    <citation type="submission" date="2012-11" db="EMBL/GenBank/DDBJ databases">
        <title>The complete genome sequence of Corynebacterium maris Coryn-1 (=DSM 45190).</title>
        <authorList>
            <person name="Schaffert L."/>
            <person name="Albersmeier A."/>
            <person name="Kalinowski J."/>
            <person name="Ruckert C."/>
        </authorList>
    </citation>
    <scope>NUCLEOTIDE SEQUENCE [LARGE SCALE GENOMIC DNA]</scope>
    <source>
        <strain evidence="4">Coryn-1</strain>
    </source>
</reference>
<gene>
    <name evidence="3" type="ORF">B841_01165</name>
</gene>
<dbReference type="Pfam" id="PF00089">
    <property type="entry name" value="Trypsin"/>
    <property type="match status" value="1"/>
</dbReference>
<keyword evidence="1" id="KW-0732">Signal</keyword>